<dbReference type="EMBL" id="AMGX01000001">
    <property type="protein sequence ID" value="EXJ76406.1"/>
    <property type="molecule type" value="Genomic_DNA"/>
</dbReference>
<dbReference type="Proteomes" id="UP000019471">
    <property type="component" value="Unassembled WGS sequence"/>
</dbReference>
<reference evidence="1 2" key="1">
    <citation type="submission" date="2013-03" db="EMBL/GenBank/DDBJ databases">
        <title>The Genome Sequence of Cladophialophora psammophila CBS 110553.</title>
        <authorList>
            <consortium name="The Broad Institute Genomics Platform"/>
            <person name="Cuomo C."/>
            <person name="de Hoog S."/>
            <person name="Gorbushina A."/>
            <person name="Walker B."/>
            <person name="Young S.K."/>
            <person name="Zeng Q."/>
            <person name="Gargeya S."/>
            <person name="Fitzgerald M."/>
            <person name="Haas B."/>
            <person name="Abouelleil A."/>
            <person name="Allen A.W."/>
            <person name="Alvarado L."/>
            <person name="Arachchi H.M."/>
            <person name="Berlin A.M."/>
            <person name="Chapman S.B."/>
            <person name="Gainer-Dewar J."/>
            <person name="Goldberg J."/>
            <person name="Griggs A."/>
            <person name="Gujja S."/>
            <person name="Hansen M."/>
            <person name="Howarth C."/>
            <person name="Imamovic A."/>
            <person name="Ireland A."/>
            <person name="Larimer J."/>
            <person name="McCowan C."/>
            <person name="Murphy C."/>
            <person name="Pearson M."/>
            <person name="Poon T.W."/>
            <person name="Priest M."/>
            <person name="Roberts A."/>
            <person name="Saif S."/>
            <person name="Shea T."/>
            <person name="Sisk P."/>
            <person name="Sykes S."/>
            <person name="Wortman J."/>
            <person name="Nusbaum C."/>
            <person name="Birren B."/>
        </authorList>
    </citation>
    <scope>NUCLEOTIDE SEQUENCE [LARGE SCALE GENOMIC DNA]</scope>
    <source>
        <strain evidence="1 2">CBS 110553</strain>
    </source>
</reference>
<keyword evidence="2" id="KW-1185">Reference proteome</keyword>
<sequence length="136" mass="14923">MGLLADTLEPGPIVRVTPTVVAVTGENPIRSIYGGVRPFAKDARLADLFSMCRPEHPNVAGIQEAQAAMKRRRLISTAFSTKFLNDNESIFADVARSLVSKIDKVLATGSRTVDIMHVYRYCATEVIGEIIPFVLF</sequence>
<dbReference type="HOGENOM" id="CLU_1875228_0_0_1"/>
<dbReference type="SUPFAM" id="SSF48264">
    <property type="entry name" value="Cytochrome P450"/>
    <property type="match status" value="1"/>
</dbReference>
<dbReference type="GO" id="GO:0016705">
    <property type="term" value="F:oxidoreductase activity, acting on paired donors, with incorporation or reduction of molecular oxygen"/>
    <property type="evidence" value="ECO:0007669"/>
    <property type="project" value="InterPro"/>
</dbReference>
<dbReference type="InterPro" id="IPR036396">
    <property type="entry name" value="Cyt_P450_sf"/>
</dbReference>
<name>W9XHK0_9EURO</name>
<dbReference type="GO" id="GO:0005506">
    <property type="term" value="F:iron ion binding"/>
    <property type="evidence" value="ECO:0007669"/>
    <property type="project" value="InterPro"/>
</dbReference>
<dbReference type="GO" id="GO:0020037">
    <property type="term" value="F:heme binding"/>
    <property type="evidence" value="ECO:0007669"/>
    <property type="project" value="InterPro"/>
</dbReference>
<dbReference type="AlphaFoldDB" id="W9XHK0"/>
<dbReference type="GeneID" id="19185650"/>
<protein>
    <submittedName>
        <fullName evidence="1">Uncharacterized protein</fullName>
    </submittedName>
</protein>
<dbReference type="GO" id="GO:0004497">
    <property type="term" value="F:monooxygenase activity"/>
    <property type="evidence" value="ECO:0007669"/>
    <property type="project" value="InterPro"/>
</dbReference>
<evidence type="ECO:0000313" key="1">
    <source>
        <dbReference type="EMBL" id="EXJ76406.1"/>
    </source>
</evidence>
<dbReference type="Gene3D" id="1.10.630.10">
    <property type="entry name" value="Cytochrome P450"/>
    <property type="match status" value="1"/>
</dbReference>
<dbReference type="OrthoDB" id="1470350at2759"/>
<organism evidence="1 2">
    <name type="scientific">Cladophialophora psammophila CBS 110553</name>
    <dbReference type="NCBI Taxonomy" id="1182543"/>
    <lineage>
        <taxon>Eukaryota</taxon>
        <taxon>Fungi</taxon>
        <taxon>Dikarya</taxon>
        <taxon>Ascomycota</taxon>
        <taxon>Pezizomycotina</taxon>
        <taxon>Eurotiomycetes</taxon>
        <taxon>Chaetothyriomycetidae</taxon>
        <taxon>Chaetothyriales</taxon>
        <taxon>Herpotrichiellaceae</taxon>
        <taxon>Cladophialophora</taxon>
    </lineage>
</organism>
<proteinExistence type="predicted"/>
<accession>W9XHK0</accession>
<comment type="caution">
    <text evidence="1">The sequence shown here is derived from an EMBL/GenBank/DDBJ whole genome shotgun (WGS) entry which is preliminary data.</text>
</comment>
<dbReference type="RefSeq" id="XP_007739723.1">
    <property type="nucleotide sequence ID" value="XM_007741533.1"/>
</dbReference>
<gene>
    <name evidence="1" type="ORF">A1O5_00914</name>
</gene>
<evidence type="ECO:0000313" key="2">
    <source>
        <dbReference type="Proteomes" id="UP000019471"/>
    </source>
</evidence>